<evidence type="ECO:0000313" key="3">
    <source>
        <dbReference type="EMBL" id="NYS96609.1"/>
    </source>
</evidence>
<protein>
    <submittedName>
        <fullName evidence="3">DUF4355 domain-containing protein</fullName>
    </submittedName>
</protein>
<sequence>MAEEKENPAVDPETDSQVKEQDSNPNSETEKTVSVAEMQRRLKLAEDKHQVELANLKADVQKQIDDAVAQAKMSDEELQALKEKEKQEAIQAIQEENADLKAQIAQRQMQDIAIKELEAQGVPVNESTLAFVVKDDEEATKLAVTNMANILNIQKREEAKSDPPKTSGGDDGGAKRGKDKFANAKITSF</sequence>
<reference evidence="3 4" key="1">
    <citation type="submission" date="2020-07" db="EMBL/GenBank/DDBJ databases">
        <title>MOT database genomes.</title>
        <authorList>
            <person name="Joseph S."/>
            <person name="Aduse-Opoku J."/>
            <person name="Hashim A."/>
            <person name="Wade W."/>
            <person name="Curtis M."/>
        </authorList>
    </citation>
    <scope>NUCLEOTIDE SEQUENCE [LARGE SCALE GENOMIC DNA]</scope>
    <source>
        <strain evidence="3 4">STR</strain>
    </source>
</reference>
<dbReference type="InterPro" id="IPR025580">
    <property type="entry name" value="Gp46"/>
</dbReference>
<dbReference type="RefSeq" id="WP_179925329.1">
    <property type="nucleotide sequence ID" value="NZ_JACBXX010000125.1"/>
</dbReference>
<feature type="region of interest" description="Disordered" evidence="2">
    <location>
        <begin position="1"/>
        <end position="34"/>
    </location>
</feature>
<dbReference type="Pfam" id="PF14265">
    <property type="entry name" value="DUF4355"/>
    <property type="match status" value="1"/>
</dbReference>
<gene>
    <name evidence="3" type="ORF">HZY94_05385</name>
</gene>
<keyword evidence="1" id="KW-0175">Coiled coil</keyword>
<proteinExistence type="predicted"/>
<feature type="region of interest" description="Disordered" evidence="2">
    <location>
        <begin position="154"/>
        <end position="189"/>
    </location>
</feature>
<accession>A0A7Z0M658</accession>
<feature type="compositionally biased region" description="Basic and acidic residues" evidence="2">
    <location>
        <begin position="172"/>
        <end position="182"/>
    </location>
</feature>
<evidence type="ECO:0000256" key="2">
    <source>
        <dbReference type="SAM" id="MobiDB-lite"/>
    </source>
</evidence>
<dbReference type="Proteomes" id="UP000589521">
    <property type="component" value="Unassembled WGS sequence"/>
</dbReference>
<feature type="coiled-coil region" evidence="1">
    <location>
        <begin position="35"/>
        <end position="110"/>
    </location>
</feature>
<dbReference type="EMBL" id="JACBXX010000125">
    <property type="protein sequence ID" value="NYS96609.1"/>
    <property type="molecule type" value="Genomic_DNA"/>
</dbReference>
<evidence type="ECO:0000313" key="4">
    <source>
        <dbReference type="Proteomes" id="UP000589521"/>
    </source>
</evidence>
<name>A0A7Z0M658_9STRE</name>
<evidence type="ECO:0000256" key="1">
    <source>
        <dbReference type="SAM" id="Coils"/>
    </source>
</evidence>
<comment type="caution">
    <text evidence="3">The sequence shown here is derived from an EMBL/GenBank/DDBJ whole genome shotgun (WGS) entry which is preliminary data.</text>
</comment>
<dbReference type="AlphaFoldDB" id="A0A7Z0M658"/>
<feature type="compositionally biased region" description="Basic and acidic residues" evidence="2">
    <location>
        <begin position="154"/>
        <end position="163"/>
    </location>
</feature>
<organism evidence="3 4">
    <name type="scientific">Streptococcus danieliae</name>
    <dbReference type="NCBI Taxonomy" id="747656"/>
    <lineage>
        <taxon>Bacteria</taxon>
        <taxon>Bacillati</taxon>
        <taxon>Bacillota</taxon>
        <taxon>Bacilli</taxon>
        <taxon>Lactobacillales</taxon>
        <taxon>Streptococcaceae</taxon>
        <taxon>Streptococcus</taxon>
    </lineage>
</organism>